<comment type="caution">
    <text evidence="2">The sequence shown here is derived from an EMBL/GenBank/DDBJ whole genome shotgun (WGS) entry which is preliminary data.</text>
</comment>
<evidence type="ECO:0000313" key="2">
    <source>
        <dbReference type="EMBL" id="KAK3322805.1"/>
    </source>
</evidence>
<gene>
    <name evidence="2" type="ORF">B0H66DRAFT_215110</name>
</gene>
<evidence type="ECO:0000256" key="1">
    <source>
        <dbReference type="SAM" id="MobiDB-lite"/>
    </source>
</evidence>
<evidence type="ECO:0000313" key="3">
    <source>
        <dbReference type="Proteomes" id="UP001283341"/>
    </source>
</evidence>
<feature type="region of interest" description="Disordered" evidence="1">
    <location>
        <begin position="1"/>
        <end position="41"/>
    </location>
</feature>
<reference evidence="2" key="1">
    <citation type="journal article" date="2023" name="Mol. Phylogenet. Evol.">
        <title>Genome-scale phylogeny and comparative genomics of the fungal order Sordariales.</title>
        <authorList>
            <person name="Hensen N."/>
            <person name="Bonometti L."/>
            <person name="Westerberg I."/>
            <person name="Brannstrom I.O."/>
            <person name="Guillou S."/>
            <person name="Cros-Aarteil S."/>
            <person name="Calhoun S."/>
            <person name="Haridas S."/>
            <person name="Kuo A."/>
            <person name="Mondo S."/>
            <person name="Pangilinan J."/>
            <person name="Riley R."/>
            <person name="LaButti K."/>
            <person name="Andreopoulos B."/>
            <person name="Lipzen A."/>
            <person name="Chen C."/>
            <person name="Yan M."/>
            <person name="Daum C."/>
            <person name="Ng V."/>
            <person name="Clum A."/>
            <person name="Steindorff A."/>
            <person name="Ohm R.A."/>
            <person name="Martin F."/>
            <person name="Silar P."/>
            <person name="Natvig D.O."/>
            <person name="Lalanne C."/>
            <person name="Gautier V."/>
            <person name="Ament-Velasquez S.L."/>
            <person name="Kruys A."/>
            <person name="Hutchinson M.I."/>
            <person name="Powell A.J."/>
            <person name="Barry K."/>
            <person name="Miller A.N."/>
            <person name="Grigoriev I.V."/>
            <person name="Debuchy R."/>
            <person name="Gladieux P."/>
            <person name="Hiltunen Thoren M."/>
            <person name="Johannesson H."/>
        </authorList>
    </citation>
    <scope>NUCLEOTIDE SEQUENCE</scope>
    <source>
        <strain evidence="2">CBS 118394</strain>
    </source>
</reference>
<dbReference type="EMBL" id="JAUEDM010000003">
    <property type="protein sequence ID" value="KAK3322805.1"/>
    <property type="molecule type" value="Genomic_DNA"/>
</dbReference>
<dbReference type="Proteomes" id="UP001283341">
    <property type="component" value="Unassembled WGS sequence"/>
</dbReference>
<organism evidence="2 3">
    <name type="scientific">Apodospora peruviana</name>
    <dbReference type="NCBI Taxonomy" id="516989"/>
    <lineage>
        <taxon>Eukaryota</taxon>
        <taxon>Fungi</taxon>
        <taxon>Dikarya</taxon>
        <taxon>Ascomycota</taxon>
        <taxon>Pezizomycotina</taxon>
        <taxon>Sordariomycetes</taxon>
        <taxon>Sordariomycetidae</taxon>
        <taxon>Sordariales</taxon>
        <taxon>Lasiosphaeriaceae</taxon>
        <taxon>Apodospora</taxon>
    </lineage>
</organism>
<proteinExistence type="predicted"/>
<dbReference type="AlphaFoldDB" id="A0AAE0M8H8"/>
<protein>
    <submittedName>
        <fullName evidence="2">Uncharacterized protein</fullName>
    </submittedName>
</protein>
<sequence length="208" mass="23228">MSPYGLRAQSRPSPPSSFPVLARHFNQGHNHGPHHHGPRGLAAPAYRVQKPAHQVDRQRHGRDISRENNVQTAERLSGIDGPGALLCQAGEGSLYHHRLSCCVIVGITAPSLPRSTVIQGHLYINSHLFPHYCRTLQLADLTGGCGYRYSAPLQLRIKSHRDGTEMKIVEQTQMKEQLHLLTPKRAGWKQNKASLRSQDGWLHGTSRR</sequence>
<accession>A0AAE0M8H8</accession>
<name>A0AAE0M8H8_9PEZI</name>
<keyword evidence="3" id="KW-1185">Reference proteome</keyword>
<reference evidence="2" key="2">
    <citation type="submission" date="2023-06" db="EMBL/GenBank/DDBJ databases">
        <authorList>
            <consortium name="Lawrence Berkeley National Laboratory"/>
            <person name="Haridas S."/>
            <person name="Hensen N."/>
            <person name="Bonometti L."/>
            <person name="Westerberg I."/>
            <person name="Brannstrom I.O."/>
            <person name="Guillou S."/>
            <person name="Cros-Aarteil S."/>
            <person name="Calhoun S."/>
            <person name="Kuo A."/>
            <person name="Mondo S."/>
            <person name="Pangilinan J."/>
            <person name="Riley R."/>
            <person name="Labutti K."/>
            <person name="Andreopoulos B."/>
            <person name="Lipzen A."/>
            <person name="Chen C."/>
            <person name="Yanf M."/>
            <person name="Daum C."/>
            <person name="Ng V."/>
            <person name="Clum A."/>
            <person name="Steindorff A."/>
            <person name="Ohm R."/>
            <person name="Martin F."/>
            <person name="Silar P."/>
            <person name="Natvig D."/>
            <person name="Lalanne C."/>
            <person name="Gautier V."/>
            <person name="Ament-Velasquez S.L."/>
            <person name="Kruys A."/>
            <person name="Hutchinson M.I."/>
            <person name="Powell A.J."/>
            <person name="Barry K."/>
            <person name="Miller A.N."/>
            <person name="Grigoriev I.V."/>
            <person name="Debuchy R."/>
            <person name="Gladieux P."/>
            <person name="Thoren M.H."/>
            <person name="Johannesson H."/>
        </authorList>
    </citation>
    <scope>NUCLEOTIDE SEQUENCE</scope>
    <source>
        <strain evidence="2">CBS 118394</strain>
    </source>
</reference>